<sequence length="254" mass="29496">MERIFLSIIIPCFNEHANIKRGVLGEVRDFLKDQDFAWEVIISDDGSTDGSSELVEREIKNWKNFRLLKIEHGGKPMALWNGVKASNGLWILFTDMDQSTPINELTKLLPFVKKGCKAVIGSRGTGRKKFPFYRRVGALVFMNLRRALLLSNIKDTQCGFKLFDRNSLIKYFPRLSFFKRKIETKGWLVSSWDVEFLHILDKNGISIKEVTVEWDDKDISQSKGGYISKYFRESRDMLREIITVKLNDVRGQYN</sequence>
<feature type="domain" description="Glycosyltransferase 2-like" evidence="1">
    <location>
        <begin position="7"/>
        <end position="172"/>
    </location>
</feature>
<proteinExistence type="predicted"/>
<dbReference type="PANTHER" id="PTHR10859:SF91">
    <property type="entry name" value="DOLICHYL-PHOSPHATE BETA-GLUCOSYLTRANSFERASE"/>
    <property type="match status" value="1"/>
</dbReference>
<comment type="caution">
    <text evidence="2">The sequence shown here is derived from an EMBL/GenBank/DDBJ whole genome shotgun (WGS) entry which is preliminary data.</text>
</comment>
<accession>A0A1F7YK01</accession>
<evidence type="ECO:0000313" key="3">
    <source>
        <dbReference type="Proteomes" id="UP000179221"/>
    </source>
</evidence>
<name>A0A1F7YK01_9BACT</name>
<dbReference type="Proteomes" id="UP000179221">
    <property type="component" value="Unassembled WGS sequence"/>
</dbReference>
<dbReference type="InterPro" id="IPR029044">
    <property type="entry name" value="Nucleotide-diphossugar_trans"/>
</dbReference>
<evidence type="ECO:0000313" key="2">
    <source>
        <dbReference type="EMBL" id="OGM27602.1"/>
    </source>
</evidence>
<dbReference type="AlphaFoldDB" id="A0A1F7YK01"/>
<dbReference type="PANTHER" id="PTHR10859">
    <property type="entry name" value="GLYCOSYL TRANSFERASE"/>
    <property type="match status" value="1"/>
</dbReference>
<evidence type="ECO:0000259" key="1">
    <source>
        <dbReference type="Pfam" id="PF00535"/>
    </source>
</evidence>
<dbReference type="EMBL" id="MGGL01000004">
    <property type="protein sequence ID" value="OGM27602.1"/>
    <property type="molecule type" value="Genomic_DNA"/>
</dbReference>
<dbReference type="InterPro" id="IPR001173">
    <property type="entry name" value="Glyco_trans_2-like"/>
</dbReference>
<dbReference type="Pfam" id="PF00535">
    <property type="entry name" value="Glycos_transf_2"/>
    <property type="match status" value="1"/>
</dbReference>
<protein>
    <recommendedName>
        <fullName evidence="1">Glycosyltransferase 2-like domain-containing protein</fullName>
    </recommendedName>
</protein>
<dbReference type="Gene3D" id="3.90.550.10">
    <property type="entry name" value="Spore Coat Polysaccharide Biosynthesis Protein SpsA, Chain A"/>
    <property type="match status" value="1"/>
</dbReference>
<dbReference type="GO" id="GO:0006487">
    <property type="term" value="P:protein N-linked glycosylation"/>
    <property type="evidence" value="ECO:0007669"/>
    <property type="project" value="TreeGrafter"/>
</dbReference>
<organism evidence="2 3">
    <name type="scientific">Candidatus Woesebacteria bacterium RIFCSPHIGHO2_01_FULL_40_22</name>
    <dbReference type="NCBI Taxonomy" id="1802499"/>
    <lineage>
        <taxon>Bacteria</taxon>
        <taxon>Candidatus Woeseibacteriota</taxon>
    </lineage>
</organism>
<gene>
    <name evidence="2" type="ORF">A2628_02325</name>
</gene>
<dbReference type="SUPFAM" id="SSF53448">
    <property type="entry name" value="Nucleotide-diphospho-sugar transferases"/>
    <property type="match status" value="1"/>
</dbReference>
<reference evidence="2 3" key="1">
    <citation type="journal article" date="2016" name="Nat. Commun.">
        <title>Thousands of microbial genomes shed light on interconnected biogeochemical processes in an aquifer system.</title>
        <authorList>
            <person name="Anantharaman K."/>
            <person name="Brown C.T."/>
            <person name="Hug L.A."/>
            <person name="Sharon I."/>
            <person name="Castelle C.J."/>
            <person name="Probst A.J."/>
            <person name="Thomas B.C."/>
            <person name="Singh A."/>
            <person name="Wilkins M.J."/>
            <person name="Karaoz U."/>
            <person name="Brodie E.L."/>
            <person name="Williams K.H."/>
            <person name="Hubbard S.S."/>
            <person name="Banfield J.F."/>
        </authorList>
    </citation>
    <scope>NUCLEOTIDE SEQUENCE [LARGE SCALE GENOMIC DNA]</scope>
</reference>